<feature type="domain" description="HemY N-terminal" evidence="13">
    <location>
        <begin position="29"/>
        <end position="135"/>
    </location>
</feature>
<keyword evidence="4" id="KW-1003">Cell membrane</keyword>
<evidence type="ECO:0000256" key="7">
    <source>
        <dbReference type="ARBA" id="ARBA00022737"/>
    </source>
</evidence>
<dbReference type="Proteomes" id="UP000196027">
    <property type="component" value="Chromosome"/>
</dbReference>
<evidence type="ECO:0000313" key="15">
    <source>
        <dbReference type="Proteomes" id="UP000196027"/>
    </source>
</evidence>
<name>A0A1Y0I4Y5_9GAMM</name>
<dbReference type="GO" id="GO:0042168">
    <property type="term" value="P:heme metabolic process"/>
    <property type="evidence" value="ECO:0007669"/>
    <property type="project" value="InterPro"/>
</dbReference>
<evidence type="ECO:0000259" key="13">
    <source>
        <dbReference type="Pfam" id="PF07219"/>
    </source>
</evidence>
<dbReference type="UniPathway" id="UPA00252"/>
<dbReference type="PANTHER" id="PTHR44186:SF1">
    <property type="entry name" value="BARDET-BIEDL SYNDROME 4 PROTEIN"/>
    <property type="match status" value="1"/>
</dbReference>
<dbReference type="GO" id="GO:0005886">
    <property type="term" value="C:plasma membrane"/>
    <property type="evidence" value="ECO:0007669"/>
    <property type="project" value="UniProtKB-SubCell"/>
</dbReference>
<evidence type="ECO:0000256" key="10">
    <source>
        <dbReference type="ARBA" id="ARBA00023136"/>
    </source>
</evidence>
<sequence>MKTVVGLIILAGALLLGTLAGTLMLHDAGYVRVSLGHYMFESSFWFALCLIIGLFATIYLIFALLFRSLRGFQGISQWIDRKSQDAANREVTKGMLEYTEGNWPKALKHLKGSASKANSPIVNYLAAAQAANEQGLVHDAEEMLQKAREVPGSELAVGLTEAQLMVNNNQLESAVEKLKTLHSLAPQNPQILRQLKALYSQLQDWPQLTQLIPELRKKKIFVASELDELEQQCWTNVLQETTESIQKTMGSSYNPAQLEAVWEKIPSDLRKSEPLLLAYSASLRAIKHDDRAEMLLRKTLKQNWNDQLVLEYGLIRFSSPIEQLETAERWLESRPGNAELLLTVGRLALRTEGWHKAREYFEASLKFKKRMETYAELSRLCAHLGQLEQSTEYFMQGVLGQAGLPELPMPAKQA</sequence>
<evidence type="ECO:0000256" key="3">
    <source>
        <dbReference type="ARBA" id="ARBA00004744"/>
    </source>
</evidence>
<protein>
    <submittedName>
        <fullName evidence="14">Putative protoheme IX synthesis protein</fullName>
    </submittedName>
</protein>
<evidence type="ECO:0000256" key="6">
    <source>
        <dbReference type="ARBA" id="ARBA00022692"/>
    </source>
</evidence>
<comment type="subcellular location">
    <subcellularLocation>
        <location evidence="2">Cell inner membrane</location>
        <topology evidence="2">Multi-pass membrane protein</topology>
    </subcellularLocation>
</comment>
<keyword evidence="9 12" id="KW-1133">Transmembrane helix</keyword>
<evidence type="ECO:0000256" key="4">
    <source>
        <dbReference type="ARBA" id="ARBA00022475"/>
    </source>
</evidence>
<feature type="transmembrane region" description="Helical" evidence="12">
    <location>
        <begin position="44"/>
        <end position="66"/>
    </location>
</feature>
<dbReference type="RefSeq" id="WP_087459670.1">
    <property type="nucleotide sequence ID" value="NZ_CP021425.1"/>
</dbReference>
<evidence type="ECO:0000313" key="14">
    <source>
        <dbReference type="EMBL" id="ARU54473.1"/>
    </source>
</evidence>
<keyword evidence="8" id="KW-0802">TPR repeat</keyword>
<dbReference type="InterPro" id="IPR011990">
    <property type="entry name" value="TPR-like_helical_dom_sf"/>
</dbReference>
<evidence type="ECO:0000256" key="1">
    <source>
        <dbReference type="ARBA" id="ARBA00002962"/>
    </source>
</evidence>
<accession>A0A1Y0I4Y5</accession>
<evidence type="ECO:0000256" key="9">
    <source>
        <dbReference type="ARBA" id="ARBA00022989"/>
    </source>
</evidence>
<dbReference type="SUPFAM" id="SSF48452">
    <property type="entry name" value="TPR-like"/>
    <property type="match status" value="1"/>
</dbReference>
<dbReference type="InterPro" id="IPR005254">
    <property type="entry name" value="Heme_biosyn_assoc_TPR_pro"/>
</dbReference>
<keyword evidence="6 12" id="KW-0812">Transmembrane</keyword>
<dbReference type="GO" id="GO:0006779">
    <property type="term" value="P:porphyrin-containing compound biosynthetic process"/>
    <property type="evidence" value="ECO:0007669"/>
    <property type="project" value="UniProtKB-KW"/>
</dbReference>
<evidence type="ECO:0000256" key="5">
    <source>
        <dbReference type="ARBA" id="ARBA00022519"/>
    </source>
</evidence>
<dbReference type="Gene3D" id="1.25.40.10">
    <property type="entry name" value="Tetratricopeptide repeat domain"/>
    <property type="match status" value="2"/>
</dbReference>
<evidence type="ECO:0000256" key="2">
    <source>
        <dbReference type="ARBA" id="ARBA00004429"/>
    </source>
</evidence>
<dbReference type="InterPro" id="IPR010817">
    <property type="entry name" value="HemY_N"/>
</dbReference>
<dbReference type="NCBIfam" id="TIGR00540">
    <property type="entry name" value="TPR_hemY_coli"/>
    <property type="match status" value="1"/>
</dbReference>
<organism evidence="14 15">
    <name type="scientific">Oleiphilus messinensis</name>
    <dbReference type="NCBI Taxonomy" id="141451"/>
    <lineage>
        <taxon>Bacteria</taxon>
        <taxon>Pseudomonadati</taxon>
        <taxon>Pseudomonadota</taxon>
        <taxon>Gammaproteobacteria</taxon>
        <taxon>Oceanospirillales</taxon>
        <taxon>Oleiphilaceae</taxon>
        <taxon>Oleiphilus</taxon>
    </lineage>
</organism>
<evidence type="ECO:0000256" key="8">
    <source>
        <dbReference type="ARBA" id="ARBA00022803"/>
    </source>
</evidence>
<dbReference type="EMBL" id="CP021425">
    <property type="protein sequence ID" value="ARU54473.1"/>
    <property type="molecule type" value="Genomic_DNA"/>
</dbReference>
<reference evidence="14 15" key="1">
    <citation type="submission" date="2017-05" db="EMBL/GenBank/DDBJ databases">
        <title>Genomic insights into alkan degradation activity of Oleiphilus messinensis.</title>
        <authorList>
            <person name="Kozyavkin S.A."/>
            <person name="Slesarev A.I."/>
            <person name="Golyshin P.N."/>
            <person name="Korzhenkov A."/>
            <person name="Golyshina O.N."/>
            <person name="Toshchakov S.V."/>
        </authorList>
    </citation>
    <scope>NUCLEOTIDE SEQUENCE [LARGE SCALE GENOMIC DNA]</scope>
    <source>
        <strain evidence="14 15">ME102</strain>
    </source>
</reference>
<keyword evidence="5" id="KW-0997">Cell inner membrane</keyword>
<keyword evidence="15" id="KW-1185">Reference proteome</keyword>
<dbReference type="AlphaFoldDB" id="A0A1Y0I4Y5"/>
<keyword evidence="7" id="KW-0677">Repeat</keyword>
<dbReference type="KEGG" id="ome:OLMES_0369"/>
<keyword evidence="11" id="KW-0627">Porphyrin biosynthesis</keyword>
<dbReference type="PANTHER" id="PTHR44186">
    <property type="match status" value="1"/>
</dbReference>
<dbReference type="Pfam" id="PF07219">
    <property type="entry name" value="HemY_N"/>
    <property type="match status" value="1"/>
</dbReference>
<evidence type="ECO:0000256" key="12">
    <source>
        <dbReference type="SAM" id="Phobius"/>
    </source>
</evidence>
<keyword evidence="10 12" id="KW-0472">Membrane</keyword>
<dbReference type="OrthoDB" id="7053339at2"/>
<evidence type="ECO:0000256" key="11">
    <source>
        <dbReference type="ARBA" id="ARBA00023244"/>
    </source>
</evidence>
<comment type="pathway">
    <text evidence="3">Porphyrin-containing compound metabolism; protoheme biosynthesis.</text>
</comment>
<gene>
    <name evidence="14" type="primary">hemY</name>
    <name evidence="14" type="ORF">OLMES_0369</name>
</gene>
<comment type="function">
    <text evidence="1">Involved in a late step of protoheme IX synthesis.</text>
</comment>
<proteinExistence type="predicted"/>